<dbReference type="RefSeq" id="WP_094233896.1">
    <property type="nucleotide sequence ID" value="NZ_CP016199.1"/>
</dbReference>
<dbReference type="InterPro" id="IPR020568">
    <property type="entry name" value="Ribosomal_Su5_D2-typ_SF"/>
</dbReference>
<dbReference type="Pfam" id="PF13589">
    <property type="entry name" value="HATPase_c_3"/>
    <property type="match status" value="1"/>
</dbReference>
<evidence type="ECO:0000256" key="5">
    <source>
        <dbReference type="HAMAP-Rule" id="MF_00505"/>
    </source>
</evidence>
<keyword evidence="3 5" id="KW-0067">ATP-binding</keyword>
<feature type="binding site" evidence="6">
    <location>
        <position position="82"/>
    </location>
    <ligand>
        <name>ATP</name>
        <dbReference type="ChEBI" id="CHEBI:30616"/>
    </ligand>
</feature>
<feature type="region of interest" description="A; substrate-binding" evidence="5">
    <location>
        <begin position="1"/>
        <end position="351"/>
    </location>
</feature>
<feature type="binding site" evidence="6">
    <location>
        <position position="77"/>
    </location>
    <ligand>
        <name>ATP</name>
        <dbReference type="ChEBI" id="CHEBI:30616"/>
    </ligand>
</feature>
<dbReference type="GO" id="GO:0005524">
    <property type="term" value="F:ATP binding"/>
    <property type="evidence" value="ECO:0007669"/>
    <property type="project" value="UniProtKB-UniRule"/>
</dbReference>
<dbReference type="GO" id="GO:0140662">
    <property type="term" value="F:ATP-dependent protein folding chaperone"/>
    <property type="evidence" value="ECO:0007669"/>
    <property type="project" value="InterPro"/>
</dbReference>
<dbReference type="HAMAP" id="MF_00505">
    <property type="entry name" value="HSP90"/>
    <property type="match status" value="1"/>
</dbReference>
<dbReference type="InterPro" id="IPR020575">
    <property type="entry name" value="Hsp90_N"/>
</dbReference>
<dbReference type="PRINTS" id="PR00775">
    <property type="entry name" value="HEATSHOCK90"/>
</dbReference>
<dbReference type="AlphaFoldDB" id="A0A223ARU1"/>
<name>A0A223ARU1_9FIRM</name>
<organism evidence="8 9">
    <name type="scientific">Mogibacterium pumilum</name>
    <dbReference type="NCBI Taxonomy" id="86332"/>
    <lineage>
        <taxon>Bacteria</taxon>
        <taxon>Bacillati</taxon>
        <taxon>Bacillota</taxon>
        <taxon>Clostridia</taxon>
        <taxon>Peptostreptococcales</taxon>
        <taxon>Anaerovoracaceae</taxon>
        <taxon>Mogibacterium</taxon>
    </lineage>
</organism>
<dbReference type="GO" id="GO:0051082">
    <property type="term" value="F:unfolded protein binding"/>
    <property type="evidence" value="ECO:0007669"/>
    <property type="project" value="UniProtKB-UniRule"/>
</dbReference>
<keyword evidence="4 5" id="KW-0143">Chaperone</keyword>
<reference evidence="9" key="1">
    <citation type="submission" date="2016-05" db="EMBL/GenBank/DDBJ databases">
        <authorList>
            <person name="Holder M.E."/>
            <person name="Ajami N.J."/>
            <person name="Petrosino J.F."/>
        </authorList>
    </citation>
    <scope>NUCLEOTIDE SEQUENCE [LARGE SCALE GENOMIC DNA]</scope>
    <source>
        <strain evidence="9">ATCC 700696</strain>
    </source>
</reference>
<evidence type="ECO:0000313" key="8">
    <source>
        <dbReference type="EMBL" id="ASS37667.1"/>
    </source>
</evidence>
<dbReference type="SUPFAM" id="SSF55874">
    <property type="entry name" value="ATPase domain of HSP90 chaperone/DNA topoisomerase II/histidine kinase"/>
    <property type="match status" value="1"/>
</dbReference>
<keyword evidence="7" id="KW-0175">Coiled coil</keyword>
<evidence type="ECO:0000256" key="6">
    <source>
        <dbReference type="PIRSR" id="PIRSR002583-1"/>
    </source>
</evidence>
<feature type="coiled-coil region" evidence="7">
    <location>
        <begin position="503"/>
        <end position="530"/>
    </location>
</feature>
<dbReference type="GO" id="GO:0005737">
    <property type="term" value="C:cytoplasm"/>
    <property type="evidence" value="ECO:0007669"/>
    <property type="project" value="UniProtKB-SubCell"/>
</dbReference>
<dbReference type="OrthoDB" id="9802640at2"/>
<dbReference type="PROSITE" id="PS00298">
    <property type="entry name" value="HSP90"/>
    <property type="match status" value="1"/>
</dbReference>
<feature type="binding site" evidence="6">
    <location>
        <position position="168"/>
    </location>
    <ligand>
        <name>ATP</name>
        <dbReference type="ChEBI" id="CHEBI:30616"/>
    </ligand>
</feature>
<feature type="binding site" evidence="6">
    <location>
        <position position="31"/>
    </location>
    <ligand>
        <name>ATP</name>
        <dbReference type="ChEBI" id="CHEBI:30616"/>
    </ligand>
</feature>
<dbReference type="Gene3D" id="3.40.50.11260">
    <property type="match status" value="1"/>
</dbReference>
<gene>
    <name evidence="5" type="primary">htpG</name>
    <name evidence="8" type="ORF">AXF17_03835</name>
</gene>
<dbReference type="Gene3D" id="1.20.120.790">
    <property type="entry name" value="Heat shock protein 90, C-terminal domain"/>
    <property type="match status" value="1"/>
</dbReference>
<dbReference type="InterPro" id="IPR019805">
    <property type="entry name" value="Heat_shock_protein_90_CS"/>
</dbReference>
<dbReference type="Gene3D" id="3.30.230.80">
    <property type="match status" value="1"/>
</dbReference>
<dbReference type="NCBIfam" id="NF003555">
    <property type="entry name" value="PRK05218.1"/>
    <property type="match status" value="1"/>
</dbReference>
<comment type="similarity">
    <text evidence="1 5">Belongs to the heat shock protein 90 family.</text>
</comment>
<comment type="subcellular location">
    <subcellularLocation>
        <location evidence="5">Cytoplasm</location>
    </subcellularLocation>
</comment>
<feature type="binding site" evidence="6">
    <location>
        <position position="351"/>
    </location>
    <ligand>
        <name>ATP</name>
        <dbReference type="ChEBI" id="CHEBI:30616"/>
    </ligand>
</feature>
<keyword evidence="2 5" id="KW-0547">Nucleotide-binding</keyword>
<evidence type="ECO:0000256" key="2">
    <source>
        <dbReference type="ARBA" id="ARBA00022741"/>
    </source>
</evidence>
<feature type="binding site" evidence="6">
    <location>
        <begin position="97"/>
        <end position="98"/>
    </location>
    <ligand>
        <name>ATP</name>
        <dbReference type="ChEBI" id="CHEBI:30616"/>
    </ligand>
</feature>
<dbReference type="InterPro" id="IPR037196">
    <property type="entry name" value="HSP90_C"/>
</dbReference>
<dbReference type="PANTHER" id="PTHR11528">
    <property type="entry name" value="HEAT SHOCK PROTEIN 90 FAMILY MEMBER"/>
    <property type="match status" value="1"/>
</dbReference>
<dbReference type="PIRSF" id="PIRSF002583">
    <property type="entry name" value="Hsp90"/>
    <property type="match status" value="1"/>
</dbReference>
<proteinExistence type="inferred from homology"/>
<keyword evidence="5" id="KW-0346">Stress response</keyword>
<keyword evidence="5" id="KW-0963">Cytoplasm</keyword>
<accession>A0A223ARU1</accession>
<evidence type="ECO:0000256" key="4">
    <source>
        <dbReference type="ARBA" id="ARBA00023186"/>
    </source>
</evidence>
<sequence>MEKMQFKAESQRLLDMMINSIYTNREIFMREIISNASDAIDKRYYREAEDGCTGKSREDFEIRIAVDKDVRTLTISDNGIGMSKEELENNLGIIANSGSLKFKADNSESLQDVDIIGQFGVGFYSAFMVAKKIQVISKAYGTDQAYIWESEGAEGFTIEEAERSNVGTDIIIYLRDDTEDDKYSEFLEEFRIRGIVKQYSDYIRYPIVMNVTKQRQIQASEEEMDAEDYKPEYETYTEDEKLNSMIPLWKTKKSEITDEQYNDFYKKTYMSWSNPLKVVHTNVEGVISYDALLFVPSEVPFNYYNKDFKPGLQLYSSGVLIMDKCEDLLPSYFGFISGLVDSPDLSLNISREMLQQDRQLRAIAQRLEKKLLQTFGEMCDKERDKYEQFFENFGIQLKYGVYDNFGADKDKLKDILLYYSGTIEAMTTLKDYVSRMADDQKYIYYAAGESKGKIKMMPQMDLFADKGYEVLYCTDNIDEFAFMTMREYEGKEFKNISDRDLGFEKTDEELKAQEDKNEAAKSTLDAIKKALGDKVSAVILSTRLKNHPVCFATADGVSIEMEKILKAQAAMSGNKELSGVEADKVLELNGDLPFFEAIKKAVSDGDTEKVTDYAHLLYDQALVLEGMPVEDPLAFGERICKLMK</sequence>
<comment type="function">
    <text evidence="5">Molecular chaperone. Has ATPase activity.</text>
</comment>
<feature type="region of interest" description="C" evidence="5">
    <location>
        <begin position="564"/>
        <end position="644"/>
    </location>
</feature>
<evidence type="ECO:0000256" key="7">
    <source>
        <dbReference type="SAM" id="Coils"/>
    </source>
</evidence>
<feature type="binding site" evidence="6">
    <location>
        <position position="90"/>
    </location>
    <ligand>
        <name>ATP</name>
        <dbReference type="ChEBI" id="CHEBI:30616"/>
    </ligand>
</feature>
<dbReference type="CDD" id="cd16927">
    <property type="entry name" value="HATPase_Hsp90-like"/>
    <property type="match status" value="1"/>
</dbReference>
<feature type="binding site" evidence="6">
    <location>
        <begin position="118"/>
        <end position="123"/>
    </location>
    <ligand>
        <name>ATP</name>
        <dbReference type="ChEBI" id="CHEBI:30616"/>
    </ligand>
</feature>
<dbReference type="InterPro" id="IPR001404">
    <property type="entry name" value="Hsp90_fam"/>
</dbReference>
<dbReference type="SUPFAM" id="SSF110942">
    <property type="entry name" value="HSP90 C-terminal domain"/>
    <property type="match status" value="1"/>
</dbReference>
<protein>
    <recommendedName>
        <fullName evidence="5">Chaperone protein HtpG</fullName>
    </recommendedName>
    <alternativeName>
        <fullName evidence="5">Heat shock protein HtpG</fullName>
    </alternativeName>
    <alternativeName>
        <fullName evidence="5">High temperature protein G</fullName>
    </alternativeName>
</protein>
<dbReference type="SUPFAM" id="SSF54211">
    <property type="entry name" value="Ribosomal protein S5 domain 2-like"/>
    <property type="match status" value="1"/>
</dbReference>
<evidence type="ECO:0000256" key="1">
    <source>
        <dbReference type="ARBA" id="ARBA00008239"/>
    </source>
</evidence>
<dbReference type="Gene3D" id="3.30.565.10">
    <property type="entry name" value="Histidine kinase-like ATPase, C-terminal domain"/>
    <property type="match status" value="1"/>
</dbReference>
<dbReference type="EMBL" id="CP016199">
    <property type="protein sequence ID" value="ASS37667.1"/>
    <property type="molecule type" value="Genomic_DNA"/>
</dbReference>
<comment type="subunit">
    <text evidence="5">Homodimer.</text>
</comment>
<keyword evidence="9" id="KW-1185">Reference proteome</keyword>
<dbReference type="GO" id="GO:0016887">
    <property type="term" value="F:ATP hydrolysis activity"/>
    <property type="evidence" value="ECO:0007669"/>
    <property type="project" value="InterPro"/>
</dbReference>
<feature type="binding site" evidence="6">
    <location>
        <position position="35"/>
    </location>
    <ligand>
        <name>ATP</name>
        <dbReference type="ChEBI" id="CHEBI:30616"/>
    </ligand>
</feature>
<dbReference type="InterPro" id="IPR036890">
    <property type="entry name" value="HATPase_C_sf"/>
</dbReference>
<dbReference type="Pfam" id="PF00183">
    <property type="entry name" value="HSP90"/>
    <property type="match status" value="1"/>
</dbReference>
<comment type="caution">
    <text evidence="5">Lacks conserved residue(s) required for the propagation of feature annotation.</text>
</comment>
<dbReference type="Proteomes" id="UP000214689">
    <property type="component" value="Chromosome"/>
</dbReference>
<evidence type="ECO:0000256" key="3">
    <source>
        <dbReference type="ARBA" id="ARBA00022840"/>
    </source>
</evidence>
<evidence type="ECO:0000313" key="9">
    <source>
        <dbReference type="Proteomes" id="UP000214689"/>
    </source>
</evidence>